<dbReference type="Pfam" id="PF25355">
    <property type="entry name" value="DUF7882"/>
    <property type="match status" value="1"/>
</dbReference>
<organism evidence="2 3">
    <name type="scientific">Subtercola vilae</name>
    <dbReference type="NCBI Taxonomy" id="2056433"/>
    <lineage>
        <taxon>Bacteria</taxon>
        <taxon>Bacillati</taxon>
        <taxon>Actinomycetota</taxon>
        <taxon>Actinomycetes</taxon>
        <taxon>Micrococcales</taxon>
        <taxon>Microbacteriaceae</taxon>
        <taxon>Subtercola</taxon>
    </lineage>
</organism>
<name>A0A4T2C880_9MICO</name>
<protein>
    <submittedName>
        <fullName evidence="2">ATP-dependent DNA ligase</fullName>
    </submittedName>
</protein>
<keyword evidence="3" id="KW-1185">Reference proteome</keyword>
<dbReference type="GO" id="GO:0016874">
    <property type="term" value="F:ligase activity"/>
    <property type="evidence" value="ECO:0007669"/>
    <property type="project" value="UniProtKB-KW"/>
</dbReference>
<evidence type="ECO:0000313" key="2">
    <source>
        <dbReference type="EMBL" id="TIH40653.1"/>
    </source>
</evidence>
<dbReference type="EMBL" id="QYRT01000002">
    <property type="protein sequence ID" value="TIH40653.1"/>
    <property type="molecule type" value="Genomic_DNA"/>
</dbReference>
<accession>A0A4T2C880</accession>
<evidence type="ECO:0000313" key="3">
    <source>
        <dbReference type="Proteomes" id="UP000306192"/>
    </source>
</evidence>
<dbReference type="Proteomes" id="UP000306192">
    <property type="component" value="Unassembled WGS sequence"/>
</dbReference>
<dbReference type="InterPro" id="IPR057204">
    <property type="entry name" value="DUF7882"/>
</dbReference>
<proteinExistence type="predicted"/>
<evidence type="ECO:0000259" key="1">
    <source>
        <dbReference type="Pfam" id="PF25355"/>
    </source>
</evidence>
<comment type="caution">
    <text evidence="2">The sequence shown here is derived from an EMBL/GenBank/DDBJ whole genome shotgun (WGS) entry which is preliminary data.</text>
</comment>
<sequence>MTTGADVQLATLVYGNDNTVTAFDARALLHLQVVIGAKLRRKESFFLSWTQRDVPGRPSTSLWLDCAIPLQFDYPHGRPDPINRAWIDALTRSANGGGGLFLVEEPTSDFARSA</sequence>
<dbReference type="RefSeq" id="WP_136640426.1">
    <property type="nucleotide sequence ID" value="NZ_QYRT01000002.1"/>
</dbReference>
<gene>
    <name evidence="2" type="ORF">D4765_01325</name>
</gene>
<dbReference type="OrthoDB" id="5123855at2"/>
<reference evidence="2 3" key="1">
    <citation type="journal article" date="2019" name="Microorganisms">
        <title>Systematic Affiliation and Genome Analysis of Subtercola vilae DB165(T) with Particular Emphasis on Cold Adaptation of an Isolate from a High-Altitude Cold Volcano Lake.</title>
        <authorList>
            <person name="Villalobos A.S."/>
            <person name="Wiese J."/>
            <person name="Imhoff J.F."/>
            <person name="Dorador C."/>
            <person name="Keller A."/>
            <person name="Hentschel U."/>
        </authorList>
    </citation>
    <scope>NUCLEOTIDE SEQUENCE [LARGE SCALE GENOMIC DNA]</scope>
    <source>
        <strain evidence="2 3">DB165</strain>
    </source>
</reference>
<feature type="domain" description="DUF7882" evidence="1">
    <location>
        <begin position="10"/>
        <end position="105"/>
    </location>
</feature>
<keyword evidence="2" id="KW-0436">Ligase</keyword>
<dbReference type="AlphaFoldDB" id="A0A4T2C880"/>